<keyword evidence="2" id="KW-0813">Transport</keyword>
<name>A0A1I2MUN2_9BACL</name>
<keyword evidence="4 6" id="KW-0067">ATP-binding</keyword>
<protein>
    <submittedName>
        <fullName evidence="6">ABC-2 type transport system ATP-binding protein</fullName>
    </submittedName>
</protein>
<dbReference type="RefSeq" id="WP_093668944.1">
    <property type="nucleotide sequence ID" value="NZ_FOOY01000003.1"/>
</dbReference>
<evidence type="ECO:0000259" key="5">
    <source>
        <dbReference type="PROSITE" id="PS50893"/>
    </source>
</evidence>
<evidence type="ECO:0000256" key="1">
    <source>
        <dbReference type="ARBA" id="ARBA00005417"/>
    </source>
</evidence>
<dbReference type="Pfam" id="PF00005">
    <property type="entry name" value="ABC_tran"/>
    <property type="match status" value="1"/>
</dbReference>
<sequence length="326" mass="37130">MLEAKHLHKSYTLKEKNGWLSRRKQQIKAVNDLSLTIEKGEIIGLLGVNGAGKTTTIKMLSTLLAPTSGTISIDGINAVKQPELIKRRVNMIAGGERMLYWRLSARENLMYFGRLYGLNGNTLKQRCRALIDKVGLTEFADRPVERYSKGMKQRLQIARGLINDPDYLFLDEPTLGLDAPVARQLRVLVKSLAKEKNKGILLTSHYLEEVEELCDHVSIIEKGHLLLQGTPRRIIQTIVKDRSLIVVMKTLDKENWHWLKQETDKLGIHAQKKETNEGTRVDMKATFDMTSSFLALAQKRNLQLIRFDAKKPNLEDAIIRLTEVHD</sequence>
<dbReference type="Proteomes" id="UP000198752">
    <property type="component" value="Unassembled WGS sequence"/>
</dbReference>
<feature type="domain" description="ABC transporter" evidence="5">
    <location>
        <begin position="13"/>
        <end position="247"/>
    </location>
</feature>
<dbReference type="InterPro" id="IPR003439">
    <property type="entry name" value="ABC_transporter-like_ATP-bd"/>
</dbReference>
<dbReference type="InterPro" id="IPR027417">
    <property type="entry name" value="P-loop_NTPase"/>
</dbReference>
<reference evidence="7" key="1">
    <citation type="submission" date="2016-10" db="EMBL/GenBank/DDBJ databases">
        <authorList>
            <person name="Varghese N."/>
            <person name="Submissions S."/>
        </authorList>
    </citation>
    <scope>NUCLEOTIDE SEQUENCE [LARGE SCALE GENOMIC DNA]</scope>
    <source>
        <strain evidence="7">ATCC 700379</strain>
    </source>
</reference>
<accession>A0A1I2MUN2</accession>
<keyword evidence="3" id="KW-0547">Nucleotide-binding</keyword>
<evidence type="ECO:0000313" key="6">
    <source>
        <dbReference type="EMBL" id="SFF94610.1"/>
    </source>
</evidence>
<dbReference type="SMART" id="SM00382">
    <property type="entry name" value="AAA"/>
    <property type="match status" value="1"/>
</dbReference>
<organism evidence="6 7">
    <name type="scientific">Sporolactobacillus nakayamae</name>
    <dbReference type="NCBI Taxonomy" id="269670"/>
    <lineage>
        <taxon>Bacteria</taxon>
        <taxon>Bacillati</taxon>
        <taxon>Bacillota</taxon>
        <taxon>Bacilli</taxon>
        <taxon>Bacillales</taxon>
        <taxon>Sporolactobacillaceae</taxon>
        <taxon>Sporolactobacillus</taxon>
    </lineage>
</organism>
<dbReference type="AlphaFoldDB" id="A0A1I2MUN2"/>
<dbReference type="STRING" id="269670.SAMN02982927_00069"/>
<dbReference type="InterPro" id="IPR017871">
    <property type="entry name" value="ABC_transporter-like_CS"/>
</dbReference>
<dbReference type="InterPro" id="IPR003593">
    <property type="entry name" value="AAA+_ATPase"/>
</dbReference>
<dbReference type="InterPro" id="IPR050763">
    <property type="entry name" value="ABC_transporter_ATP-binding"/>
</dbReference>
<dbReference type="EMBL" id="FOOY01000003">
    <property type="protein sequence ID" value="SFF94610.1"/>
    <property type="molecule type" value="Genomic_DNA"/>
</dbReference>
<evidence type="ECO:0000256" key="2">
    <source>
        <dbReference type="ARBA" id="ARBA00022448"/>
    </source>
</evidence>
<gene>
    <name evidence="6" type="ORF">SAMN02982927_00069</name>
</gene>
<dbReference type="PROSITE" id="PS50893">
    <property type="entry name" value="ABC_TRANSPORTER_2"/>
    <property type="match status" value="1"/>
</dbReference>
<dbReference type="Gene3D" id="3.40.50.300">
    <property type="entry name" value="P-loop containing nucleotide triphosphate hydrolases"/>
    <property type="match status" value="1"/>
</dbReference>
<evidence type="ECO:0000313" key="7">
    <source>
        <dbReference type="Proteomes" id="UP000198752"/>
    </source>
</evidence>
<dbReference type="GO" id="GO:0016887">
    <property type="term" value="F:ATP hydrolysis activity"/>
    <property type="evidence" value="ECO:0007669"/>
    <property type="project" value="InterPro"/>
</dbReference>
<dbReference type="SUPFAM" id="SSF52540">
    <property type="entry name" value="P-loop containing nucleoside triphosphate hydrolases"/>
    <property type="match status" value="1"/>
</dbReference>
<comment type="similarity">
    <text evidence="1">Belongs to the ABC transporter superfamily.</text>
</comment>
<dbReference type="PROSITE" id="PS00211">
    <property type="entry name" value="ABC_TRANSPORTER_1"/>
    <property type="match status" value="1"/>
</dbReference>
<dbReference type="OrthoDB" id="9804819at2"/>
<dbReference type="GO" id="GO:0005524">
    <property type="term" value="F:ATP binding"/>
    <property type="evidence" value="ECO:0007669"/>
    <property type="project" value="UniProtKB-KW"/>
</dbReference>
<dbReference type="PANTHER" id="PTHR42711:SF5">
    <property type="entry name" value="ABC TRANSPORTER ATP-BINDING PROTEIN NATA"/>
    <property type="match status" value="1"/>
</dbReference>
<keyword evidence="7" id="KW-1185">Reference proteome</keyword>
<evidence type="ECO:0000256" key="3">
    <source>
        <dbReference type="ARBA" id="ARBA00022741"/>
    </source>
</evidence>
<proteinExistence type="inferred from homology"/>
<dbReference type="PANTHER" id="PTHR42711">
    <property type="entry name" value="ABC TRANSPORTER ATP-BINDING PROTEIN"/>
    <property type="match status" value="1"/>
</dbReference>
<evidence type="ECO:0000256" key="4">
    <source>
        <dbReference type="ARBA" id="ARBA00022840"/>
    </source>
</evidence>